<keyword evidence="1" id="KW-0547">Nucleotide-binding</keyword>
<dbReference type="AlphaFoldDB" id="A0A2U1LJJ5"/>
<comment type="caution">
    <text evidence="1">The sequence shown here is derived from an EMBL/GenBank/DDBJ whole genome shotgun (WGS) entry which is preliminary data.</text>
</comment>
<dbReference type="STRING" id="35608.A0A2U1LJJ5"/>
<keyword evidence="1" id="KW-0378">Hydrolase</keyword>
<protein>
    <submittedName>
        <fullName evidence="1">DEAD/DEAH-box helicase</fullName>
    </submittedName>
</protein>
<evidence type="ECO:0000313" key="2">
    <source>
        <dbReference type="Proteomes" id="UP000245207"/>
    </source>
</evidence>
<keyword evidence="1" id="KW-0347">Helicase</keyword>
<gene>
    <name evidence="1" type="ORF">CTI12_AA483910</name>
</gene>
<keyword evidence="1" id="KW-0067">ATP-binding</keyword>
<name>A0A2U1LJJ5_ARTAN</name>
<proteinExistence type="predicted"/>
<sequence>MKEAETEPMKEAETGLHIKVYSDVPPTKLTYEGCGYCGDIGMCVGSGADRWEYEKFVSLFNEEVDAMLNTLVCDEDELDEKGCKWFMQVLELVNCLSDPKTINYMLGNGSIRSDAGSSCDVK</sequence>
<dbReference type="Proteomes" id="UP000245207">
    <property type="component" value="Unassembled WGS sequence"/>
</dbReference>
<reference evidence="1 2" key="1">
    <citation type="journal article" date="2018" name="Mol. Plant">
        <title>The genome of Artemisia annua provides insight into the evolution of Asteraceae family and artemisinin biosynthesis.</title>
        <authorList>
            <person name="Shen Q."/>
            <person name="Zhang L."/>
            <person name="Liao Z."/>
            <person name="Wang S."/>
            <person name="Yan T."/>
            <person name="Shi P."/>
            <person name="Liu M."/>
            <person name="Fu X."/>
            <person name="Pan Q."/>
            <person name="Wang Y."/>
            <person name="Lv Z."/>
            <person name="Lu X."/>
            <person name="Zhang F."/>
            <person name="Jiang W."/>
            <person name="Ma Y."/>
            <person name="Chen M."/>
            <person name="Hao X."/>
            <person name="Li L."/>
            <person name="Tang Y."/>
            <person name="Lv G."/>
            <person name="Zhou Y."/>
            <person name="Sun X."/>
            <person name="Brodelius P.E."/>
            <person name="Rose J.K.C."/>
            <person name="Tang K."/>
        </authorList>
    </citation>
    <scope>NUCLEOTIDE SEQUENCE [LARGE SCALE GENOMIC DNA]</scope>
    <source>
        <strain evidence="2">cv. Huhao1</strain>
        <tissue evidence="1">Leaf</tissue>
    </source>
</reference>
<keyword evidence="2" id="KW-1185">Reference proteome</keyword>
<organism evidence="1 2">
    <name type="scientific">Artemisia annua</name>
    <name type="common">Sweet wormwood</name>
    <dbReference type="NCBI Taxonomy" id="35608"/>
    <lineage>
        <taxon>Eukaryota</taxon>
        <taxon>Viridiplantae</taxon>
        <taxon>Streptophyta</taxon>
        <taxon>Embryophyta</taxon>
        <taxon>Tracheophyta</taxon>
        <taxon>Spermatophyta</taxon>
        <taxon>Magnoliopsida</taxon>
        <taxon>eudicotyledons</taxon>
        <taxon>Gunneridae</taxon>
        <taxon>Pentapetalae</taxon>
        <taxon>asterids</taxon>
        <taxon>campanulids</taxon>
        <taxon>Asterales</taxon>
        <taxon>Asteraceae</taxon>
        <taxon>Asteroideae</taxon>
        <taxon>Anthemideae</taxon>
        <taxon>Artemisiinae</taxon>
        <taxon>Artemisia</taxon>
    </lineage>
</organism>
<accession>A0A2U1LJJ5</accession>
<dbReference type="EMBL" id="PKPP01009044">
    <property type="protein sequence ID" value="PWA49179.1"/>
    <property type="molecule type" value="Genomic_DNA"/>
</dbReference>
<evidence type="ECO:0000313" key="1">
    <source>
        <dbReference type="EMBL" id="PWA49179.1"/>
    </source>
</evidence>
<dbReference type="GO" id="GO:0004386">
    <property type="term" value="F:helicase activity"/>
    <property type="evidence" value="ECO:0007669"/>
    <property type="project" value="UniProtKB-KW"/>
</dbReference>